<organism evidence="3 4">
    <name type="scientific">Coprinellus micaceus</name>
    <name type="common">Glistening ink-cap mushroom</name>
    <name type="synonym">Coprinus micaceus</name>
    <dbReference type="NCBI Taxonomy" id="71717"/>
    <lineage>
        <taxon>Eukaryota</taxon>
        <taxon>Fungi</taxon>
        <taxon>Dikarya</taxon>
        <taxon>Basidiomycota</taxon>
        <taxon>Agaricomycotina</taxon>
        <taxon>Agaricomycetes</taxon>
        <taxon>Agaricomycetidae</taxon>
        <taxon>Agaricales</taxon>
        <taxon>Agaricineae</taxon>
        <taxon>Psathyrellaceae</taxon>
        <taxon>Coprinellus</taxon>
    </lineage>
</organism>
<feature type="domain" description="Fungal-type protein kinase" evidence="2">
    <location>
        <begin position="4"/>
        <end position="140"/>
    </location>
</feature>
<keyword evidence="1" id="KW-0732">Signal</keyword>
<gene>
    <name evidence="3" type="ORF">FA13DRAFT_1640934</name>
</gene>
<dbReference type="STRING" id="71717.A0A4Y7SLB8"/>
<evidence type="ECO:0000259" key="2">
    <source>
        <dbReference type="Pfam" id="PF17667"/>
    </source>
</evidence>
<keyword evidence="4" id="KW-1185">Reference proteome</keyword>
<feature type="chain" id="PRO_5021341777" description="Fungal-type protein kinase domain-containing protein" evidence="1">
    <location>
        <begin position="34"/>
        <end position="163"/>
    </location>
</feature>
<dbReference type="Proteomes" id="UP000298030">
    <property type="component" value="Unassembled WGS sequence"/>
</dbReference>
<dbReference type="OrthoDB" id="5569250at2759"/>
<dbReference type="AlphaFoldDB" id="A0A4Y7SLB8"/>
<feature type="signal peptide" evidence="1">
    <location>
        <begin position="1"/>
        <end position="33"/>
    </location>
</feature>
<evidence type="ECO:0000313" key="4">
    <source>
        <dbReference type="Proteomes" id="UP000298030"/>
    </source>
</evidence>
<reference evidence="3 4" key="1">
    <citation type="journal article" date="2019" name="Nat. Ecol. Evol.">
        <title>Megaphylogeny resolves global patterns of mushroom evolution.</title>
        <authorList>
            <person name="Varga T."/>
            <person name="Krizsan K."/>
            <person name="Foldi C."/>
            <person name="Dima B."/>
            <person name="Sanchez-Garcia M."/>
            <person name="Sanchez-Ramirez S."/>
            <person name="Szollosi G.J."/>
            <person name="Szarkandi J.G."/>
            <person name="Papp V."/>
            <person name="Albert L."/>
            <person name="Andreopoulos W."/>
            <person name="Angelini C."/>
            <person name="Antonin V."/>
            <person name="Barry K.W."/>
            <person name="Bougher N.L."/>
            <person name="Buchanan P."/>
            <person name="Buyck B."/>
            <person name="Bense V."/>
            <person name="Catcheside P."/>
            <person name="Chovatia M."/>
            <person name="Cooper J."/>
            <person name="Damon W."/>
            <person name="Desjardin D."/>
            <person name="Finy P."/>
            <person name="Geml J."/>
            <person name="Haridas S."/>
            <person name="Hughes K."/>
            <person name="Justo A."/>
            <person name="Karasinski D."/>
            <person name="Kautmanova I."/>
            <person name="Kiss B."/>
            <person name="Kocsube S."/>
            <person name="Kotiranta H."/>
            <person name="LaButti K.M."/>
            <person name="Lechner B.E."/>
            <person name="Liimatainen K."/>
            <person name="Lipzen A."/>
            <person name="Lukacs Z."/>
            <person name="Mihaltcheva S."/>
            <person name="Morgado L.N."/>
            <person name="Niskanen T."/>
            <person name="Noordeloos M.E."/>
            <person name="Ohm R.A."/>
            <person name="Ortiz-Santana B."/>
            <person name="Ovrebo C."/>
            <person name="Racz N."/>
            <person name="Riley R."/>
            <person name="Savchenko A."/>
            <person name="Shiryaev A."/>
            <person name="Soop K."/>
            <person name="Spirin V."/>
            <person name="Szebenyi C."/>
            <person name="Tomsovsky M."/>
            <person name="Tulloss R.E."/>
            <person name="Uehling J."/>
            <person name="Grigoriev I.V."/>
            <person name="Vagvolgyi C."/>
            <person name="Papp T."/>
            <person name="Martin F.M."/>
            <person name="Miettinen O."/>
            <person name="Hibbett D.S."/>
            <person name="Nagy L.G."/>
        </authorList>
    </citation>
    <scope>NUCLEOTIDE SEQUENCE [LARGE SCALE GENOMIC DNA]</scope>
    <source>
        <strain evidence="3 4">FP101781</strain>
    </source>
</reference>
<name>A0A4Y7SLB8_COPMI</name>
<comment type="caution">
    <text evidence="3">The sequence shown here is derived from an EMBL/GenBank/DDBJ whole genome shotgun (WGS) entry which is preliminary data.</text>
</comment>
<dbReference type="EMBL" id="QPFP01000087">
    <property type="protein sequence ID" value="TEB22683.1"/>
    <property type="molecule type" value="Genomic_DNA"/>
</dbReference>
<proteinExistence type="predicted"/>
<evidence type="ECO:0000313" key="3">
    <source>
        <dbReference type="EMBL" id="TEB22683.1"/>
    </source>
</evidence>
<protein>
    <recommendedName>
        <fullName evidence="2">Fungal-type protein kinase domain-containing protein</fullName>
    </recommendedName>
</protein>
<accession>A0A4Y7SLB8</accession>
<dbReference type="Pfam" id="PF17667">
    <property type="entry name" value="Pkinase_fungal"/>
    <property type="match status" value="1"/>
</dbReference>
<evidence type="ECO:0000256" key="1">
    <source>
        <dbReference type="SAM" id="SignalP"/>
    </source>
</evidence>
<dbReference type="InterPro" id="IPR040976">
    <property type="entry name" value="Pkinase_fungal"/>
</dbReference>
<sequence>MLSTRITMKSYGKSLLFFTSALQLLCAVRDAIAAHQKLVCVRVLYRDGSHNNVFLGKEGAAEGDKGVIYRFWHGFSRDGKQHRAPHLPPMSFTCFTHTLLQGTRLFQSLYVLHSSYPGERPPAHDYLADPDSFLCLLAYVFLLYKPDASHFQDKDPGPSIVRR</sequence>